<accession>A0A645CEV6</accession>
<comment type="caution">
    <text evidence="3">The sequence shown here is derived from an EMBL/GenBank/DDBJ whole genome shotgun (WGS) entry which is preliminary data.</text>
</comment>
<gene>
    <name evidence="3" type="ORF">SDC9_122489</name>
</gene>
<dbReference type="Gene3D" id="3.30.565.10">
    <property type="entry name" value="Histidine kinase-like ATPase, C-terminal domain"/>
    <property type="match status" value="1"/>
</dbReference>
<dbReference type="InterPro" id="IPR003594">
    <property type="entry name" value="HATPase_dom"/>
</dbReference>
<proteinExistence type="predicted"/>
<reference evidence="3" key="1">
    <citation type="submission" date="2019-08" db="EMBL/GenBank/DDBJ databases">
        <authorList>
            <person name="Kucharzyk K."/>
            <person name="Murdoch R.W."/>
            <person name="Higgins S."/>
            <person name="Loffler F."/>
        </authorList>
    </citation>
    <scope>NUCLEOTIDE SEQUENCE</scope>
</reference>
<dbReference type="EMBL" id="VSSQ01026662">
    <property type="protein sequence ID" value="MPM75496.1"/>
    <property type="molecule type" value="Genomic_DNA"/>
</dbReference>
<protein>
    <recommendedName>
        <fullName evidence="2">Histidine kinase/HSP90-like ATPase domain-containing protein</fullName>
    </recommendedName>
</protein>
<feature type="region of interest" description="Disordered" evidence="1">
    <location>
        <begin position="1"/>
        <end position="35"/>
    </location>
</feature>
<evidence type="ECO:0000259" key="2">
    <source>
        <dbReference type="Pfam" id="PF13581"/>
    </source>
</evidence>
<organism evidence="3">
    <name type="scientific">bioreactor metagenome</name>
    <dbReference type="NCBI Taxonomy" id="1076179"/>
    <lineage>
        <taxon>unclassified sequences</taxon>
        <taxon>metagenomes</taxon>
        <taxon>ecological metagenomes</taxon>
    </lineage>
</organism>
<feature type="domain" description="Histidine kinase/HSP90-like ATPase" evidence="2">
    <location>
        <begin position="4"/>
        <end position="72"/>
    </location>
</feature>
<dbReference type="InterPro" id="IPR036890">
    <property type="entry name" value="HATPase_C_sf"/>
</dbReference>
<evidence type="ECO:0000256" key="1">
    <source>
        <dbReference type="SAM" id="MobiDB-lite"/>
    </source>
</evidence>
<name>A0A645CEV6_9ZZZZ</name>
<dbReference type="CDD" id="cd16936">
    <property type="entry name" value="HATPase_RsbW-like"/>
    <property type="match status" value="1"/>
</dbReference>
<dbReference type="AlphaFoldDB" id="A0A645CEV6"/>
<evidence type="ECO:0000313" key="3">
    <source>
        <dbReference type="EMBL" id="MPM75496.1"/>
    </source>
</evidence>
<sequence length="74" mass="8461">MDCRTEPEPPSASIQFSDRGKPYDPFSRQDPDISLSAEDRAIGGLGVFMVKEMMDEVGYEYRNDQNILTLVKRF</sequence>
<feature type="compositionally biased region" description="Basic and acidic residues" evidence="1">
    <location>
        <begin position="18"/>
        <end position="35"/>
    </location>
</feature>
<dbReference type="Pfam" id="PF13581">
    <property type="entry name" value="HATPase_c_2"/>
    <property type="match status" value="1"/>
</dbReference>